<feature type="non-terminal residue" evidence="1">
    <location>
        <position position="1"/>
    </location>
</feature>
<evidence type="ECO:0000313" key="2">
    <source>
        <dbReference type="Proteomes" id="UP000653305"/>
    </source>
</evidence>
<protein>
    <submittedName>
        <fullName evidence="1">Uncharacterized protein</fullName>
    </submittedName>
</protein>
<reference evidence="1" key="1">
    <citation type="submission" date="2020-07" db="EMBL/GenBank/DDBJ databases">
        <title>Ethylene signaling mediates host invasion by parasitic plants.</title>
        <authorList>
            <person name="Yoshida S."/>
        </authorList>
    </citation>
    <scope>NUCLEOTIDE SEQUENCE</scope>
    <source>
        <strain evidence="1">Okayama</strain>
    </source>
</reference>
<comment type="caution">
    <text evidence="1">The sequence shown here is derived from an EMBL/GenBank/DDBJ whole genome shotgun (WGS) entry which is preliminary data.</text>
</comment>
<dbReference type="PANTHER" id="PTHR48434">
    <property type="entry name" value="(RAPE) HYPOTHETICAL PROTEIN"/>
    <property type="match status" value="1"/>
</dbReference>
<dbReference type="OrthoDB" id="1735266at2759"/>
<dbReference type="EMBL" id="BMAC01000133">
    <property type="protein sequence ID" value="GFP86883.1"/>
    <property type="molecule type" value="Genomic_DNA"/>
</dbReference>
<evidence type="ECO:0000313" key="1">
    <source>
        <dbReference type="EMBL" id="GFP86883.1"/>
    </source>
</evidence>
<dbReference type="AlphaFoldDB" id="A0A830BS68"/>
<dbReference type="Proteomes" id="UP000653305">
    <property type="component" value="Unassembled WGS sequence"/>
</dbReference>
<accession>A0A830BS68</accession>
<organism evidence="1 2">
    <name type="scientific">Phtheirospermum japonicum</name>
    <dbReference type="NCBI Taxonomy" id="374723"/>
    <lineage>
        <taxon>Eukaryota</taxon>
        <taxon>Viridiplantae</taxon>
        <taxon>Streptophyta</taxon>
        <taxon>Embryophyta</taxon>
        <taxon>Tracheophyta</taxon>
        <taxon>Spermatophyta</taxon>
        <taxon>Magnoliopsida</taxon>
        <taxon>eudicotyledons</taxon>
        <taxon>Gunneridae</taxon>
        <taxon>Pentapetalae</taxon>
        <taxon>asterids</taxon>
        <taxon>lamiids</taxon>
        <taxon>Lamiales</taxon>
        <taxon>Orobanchaceae</taxon>
        <taxon>Orobanchaceae incertae sedis</taxon>
        <taxon>Phtheirospermum</taxon>
    </lineage>
</organism>
<proteinExistence type="predicted"/>
<name>A0A830BS68_9LAMI</name>
<gene>
    <name evidence="1" type="ORF">PHJA_000832100</name>
</gene>
<dbReference type="PANTHER" id="PTHR48434:SF1">
    <property type="entry name" value="(RAPE) HYPOTHETICAL PROTEIN"/>
    <property type="match status" value="1"/>
</dbReference>
<keyword evidence="2" id="KW-1185">Reference proteome</keyword>
<sequence length="195" mass="23918">YYQAILEDNDSAFFKHFKEKEETTYSTCKILRGLAPSEWKHSISAPIRLSQKYAENSWAFIPYNYWDYQQAWFNSFFIQNKNEKHSWLLYFDTNTCKTDRWPLWWITWWDCFGSCPEILRQDVKESLEVFKTHYDPTPAERKFTLLSLFCAKFFVPWVLSWTVEADYQKILTVRRRFEVKWWDKYIPPKSVKDYE</sequence>